<dbReference type="PANTHER" id="PTHR43133:SF46">
    <property type="entry name" value="RNA POLYMERASE SIGMA-70 FACTOR ECF SUBFAMILY"/>
    <property type="match status" value="1"/>
</dbReference>
<dbReference type="InterPro" id="IPR007627">
    <property type="entry name" value="RNA_pol_sigma70_r2"/>
</dbReference>
<dbReference type="InterPro" id="IPR039425">
    <property type="entry name" value="RNA_pol_sigma-70-like"/>
</dbReference>
<dbReference type="InterPro" id="IPR013325">
    <property type="entry name" value="RNA_pol_sigma_r2"/>
</dbReference>
<keyword evidence="4" id="KW-0804">Transcription</keyword>
<evidence type="ECO:0000256" key="1">
    <source>
        <dbReference type="ARBA" id="ARBA00010641"/>
    </source>
</evidence>
<dbReference type="InterPro" id="IPR014327">
    <property type="entry name" value="RNA_pol_sigma70_bacteroid"/>
</dbReference>
<dbReference type="InterPro" id="IPR014284">
    <property type="entry name" value="RNA_pol_sigma-70_dom"/>
</dbReference>
<evidence type="ECO:0000259" key="6">
    <source>
        <dbReference type="Pfam" id="PF08281"/>
    </source>
</evidence>
<dbReference type="SUPFAM" id="SSF88659">
    <property type="entry name" value="Sigma3 and sigma4 domains of RNA polymerase sigma factors"/>
    <property type="match status" value="1"/>
</dbReference>
<dbReference type="Proteomes" id="UP000261174">
    <property type="component" value="Unassembled WGS sequence"/>
</dbReference>
<evidence type="ECO:0000313" key="8">
    <source>
        <dbReference type="Proteomes" id="UP000261174"/>
    </source>
</evidence>
<gene>
    <name evidence="7" type="ORF">DXN04_33160</name>
</gene>
<dbReference type="InterPro" id="IPR013249">
    <property type="entry name" value="RNA_pol_sigma70_r4_t2"/>
</dbReference>
<proteinExistence type="inferred from homology"/>
<name>A0A3E1NN04_9BACT</name>
<accession>A0A3E1NN04</accession>
<comment type="similarity">
    <text evidence="1">Belongs to the sigma-70 factor family. ECF subfamily.</text>
</comment>
<dbReference type="SUPFAM" id="SSF88946">
    <property type="entry name" value="Sigma2 domain of RNA polymerase sigma factors"/>
    <property type="match status" value="1"/>
</dbReference>
<evidence type="ECO:0000259" key="5">
    <source>
        <dbReference type="Pfam" id="PF04542"/>
    </source>
</evidence>
<evidence type="ECO:0000256" key="4">
    <source>
        <dbReference type="ARBA" id="ARBA00023163"/>
    </source>
</evidence>
<feature type="domain" description="RNA polymerase sigma factor 70 region 4 type 2" evidence="6">
    <location>
        <begin position="165"/>
        <end position="214"/>
    </location>
</feature>
<dbReference type="GO" id="GO:0016987">
    <property type="term" value="F:sigma factor activity"/>
    <property type="evidence" value="ECO:0007669"/>
    <property type="project" value="UniProtKB-KW"/>
</dbReference>
<comment type="caution">
    <text evidence="7">The sequence shown here is derived from an EMBL/GenBank/DDBJ whole genome shotgun (WGS) entry which is preliminary data.</text>
</comment>
<dbReference type="InterPro" id="IPR036388">
    <property type="entry name" value="WH-like_DNA-bd_sf"/>
</dbReference>
<dbReference type="Pfam" id="PF04542">
    <property type="entry name" value="Sigma70_r2"/>
    <property type="match status" value="1"/>
</dbReference>
<dbReference type="EMBL" id="QTJV01000022">
    <property type="protein sequence ID" value="RFM29301.1"/>
    <property type="molecule type" value="Genomic_DNA"/>
</dbReference>
<evidence type="ECO:0000256" key="3">
    <source>
        <dbReference type="ARBA" id="ARBA00023082"/>
    </source>
</evidence>
<dbReference type="Gene3D" id="1.10.1740.10">
    <property type="match status" value="1"/>
</dbReference>
<sequence>MHFYFKCANNLYKNLSPPVISIFSLALQPPGARSQNALILTMDRMPSEEEVLIKMKQGDETAFSTIYRHYHASLYIYLLRFCKIPSLAEDLVHDVFLKIWEIRDRINPQLSFSGYLYRIARNHVIKTIDKLATDQAMREQLFSQLNEPVSATPEQMVRAKEYDRLFQEALAKMPPQRLRVFQLCRQEGRSYDETAALLGISRNAVKKHMVLGMRFIYEYVHRYGDIMVALYVAQQIMP</sequence>
<dbReference type="GO" id="GO:0006352">
    <property type="term" value="P:DNA-templated transcription initiation"/>
    <property type="evidence" value="ECO:0007669"/>
    <property type="project" value="InterPro"/>
</dbReference>
<dbReference type="AlphaFoldDB" id="A0A3E1NN04"/>
<organism evidence="7 8">
    <name type="scientific">Chitinophaga silvisoli</name>
    <dbReference type="NCBI Taxonomy" id="2291814"/>
    <lineage>
        <taxon>Bacteria</taxon>
        <taxon>Pseudomonadati</taxon>
        <taxon>Bacteroidota</taxon>
        <taxon>Chitinophagia</taxon>
        <taxon>Chitinophagales</taxon>
        <taxon>Chitinophagaceae</taxon>
        <taxon>Chitinophaga</taxon>
    </lineage>
</organism>
<dbReference type="Pfam" id="PF08281">
    <property type="entry name" value="Sigma70_r4_2"/>
    <property type="match status" value="1"/>
</dbReference>
<dbReference type="InterPro" id="IPR013324">
    <property type="entry name" value="RNA_pol_sigma_r3/r4-like"/>
</dbReference>
<reference evidence="7 8" key="1">
    <citation type="submission" date="2018-08" db="EMBL/GenBank/DDBJ databases">
        <title>Chitinophaga sp. K20C18050901, a novel bacterium isolated from forest soil.</title>
        <authorList>
            <person name="Wang C."/>
        </authorList>
    </citation>
    <scope>NUCLEOTIDE SEQUENCE [LARGE SCALE GENOMIC DNA]</scope>
    <source>
        <strain evidence="7 8">K20C18050901</strain>
    </source>
</reference>
<dbReference type="NCBIfam" id="TIGR02985">
    <property type="entry name" value="Sig70_bacteroi1"/>
    <property type="match status" value="1"/>
</dbReference>
<dbReference type="GO" id="GO:0003677">
    <property type="term" value="F:DNA binding"/>
    <property type="evidence" value="ECO:0007669"/>
    <property type="project" value="InterPro"/>
</dbReference>
<keyword evidence="3" id="KW-0731">Sigma factor</keyword>
<dbReference type="PANTHER" id="PTHR43133">
    <property type="entry name" value="RNA POLYMERASE ECF-TYPE SIGMA FACTO"/>
    <property type="match status" value="1"/>
</dbReference>
<feature type="domain" description="RNA polymerase sigma-70 region 2" evidence="5">
    <location>
        <begin position="66"/>
        <end position="130"/>
    </location>
</feature>
<keyword evidence="8" id="KW-1185">Reference proteome</keyword>
<evidence type="ECO:0000313" key="7">
    <source>
        <dbReference type="EMBL" id="RFM29301.1"/>
    </source>
</evidence>
<dbReference type="NCBIfam" id="TIGR02937">
    <property type="entry name" value="sigma70-ECF"/>
    <property type="match status" value="1"/>
</dbReference>
<evidence type="ECO:0000256" key="2">
    <source>
        <dbReference type="ARBA" id="ARBA00023015"/>
    </source>
</evidence>
<protein>
    <submittedName>
        <fullName evidence="7">RNA polymerase sigma-70 factor</fullName>
    </submittedName>
</protein>
<dbReference type="Gene3D" id="1.10.10.10">
    <property type="entry name" value="Winged helix-like DNA-binding domain superfamily/Winged helix DNA-binding domain"/>
    <property type="match status" value="1"/>
</dbReference>
<keyword evidence="2" id="KW-0805">Transcription regulation</keyword>